<feature type="transmembrane region" description="Helical" evidence="1">
    <location>
        <begin position="7"/>
        <end position="28"/>
    </location>
</feature>
<protein>
    <submittedName>
        <fullName evidence="2">Uncharacterized protein</fullName>
    </submittedName>
</protein>
<evidence type="ECO:0000313" key="2">
    <source>
        <dbReference type="EMBL" id="MCW3167460.1"/>
    </source>
</evidence>
<keyword evidence="1" id="KW-0812">Transmembrane</keyword>
<name>A0ABT3HUI6_9FLAO</name>
<keyword evidence="3" id="KW-1185">Reference proteome</keyword>
<dbReference type="EMBL" id="JAPDHW010000002">
    <property type="protein sequence ID" value="MCW3167460.1"/>
    <property type="molecule type" value="Genomic_DNA"/>
</dbReference>
<organism evidence="2 3">
    <name type="scientific">Chryseobacterium kimseyorum</name>
    <dbReference type="NCBI Taxonomy" id="2984028"/>
    <lineage>
        <taxon>Bacteria</taxon>
        <taxon>Pseudomonadati</taxon>
        <taxon>Bacteroidota</taxon>
        <taxon>Flavobacteriia</taxon>
        <taxon>Flavobacteriales</taxon>
        <taxon>Weeksellaceae</taxon>
        <taxon>Chryseobacterium group</taxon>
        <taxon>Chryseobacterium</taxon>
    </lineage>
</organism>
<dbReference type="RefSeq" id="WP_264748720.1">
    <property type="nucleotide sequence ID" value="NZ_JAPDHW010000002.1"/>
</dbReference>
<proteinExistence type="predicted"/>
<reference evidence="2" key="1">
    <citation type="submission" date="2022-10" db="EMBL/GenBank/DDBJ databases">
        <title>Chryseobacterium babae sp. nov. isolated from the gut of the beetle Oryctes rhinoceros, and Chryseobacterium kimseyorum sp. nov., isolated from a stick insect rearing cage.</title>
        <authorList>
            <person name="Shelomi M."/>
            <person name="Han C.-J."/>
            <person name="Chen W.-M."/>
            <person name="Chen H.-K."/>
            <person name="Liaw S.-J."/>
            <person name="Muhle E."/>
            <person name="Clermont D."/>
        </authorList>
    </citation>
    <scope>NUCLEOTIDE SEQUENCE</scope>
    <source>
        <strain evidence="2">09-1422</strain>
    </source>
</reference>
<accession>A0ABT3HUI6</accession>
<gene>
    <name evidence="2" type="ORF">OMO38_02860</name>
</gene>
<dbReference type="Proteomes" id="UP001163731">
    <property type="component" value="Unassembled WGS sequence"/>
</dbReference>
<evidence type="ECO:0000313" key="3">
    <source>
        <dbReference type="Proteomes" id="UP001163731"/>
    </source>
</evidence>
<keyword evidence="1" id="KW-0472">Membrane</keyword>
<comment type="caution">
    <text evidence="2">The sequence shown here is derived from an EMBL/GenBank/DDBJ whole genome shotgun (WGS) entry which is preliminary data.</text>
</comment>
<evidence type="ECO:0000256" key="1">
    <source>
        <dbReference type="SAM" id="Phobius"/>
    </source>
</evidence>
<sequence>MNKYLKGCLIILGVLILLILTFFGIIYYQVSTSRQRNASDDIECANTQYINEDQVFEISDSIATKNIDRVKLFVIRDSKTVDSALVVNKSTDALVMSLPFKKVKLSDSIVIQTEKNQYSIQDMTYFNDAKWGMFGYLGMNCKFSFSFEKLK</sequence>
<keyword evidence="1" id="KW-1133">Transmembrane helix</keyword>